<gene>
    <name evidence="1" type="ORF">K3G42_001117</name>
</gene>
<proteinExistence type="predicted"/>
<accession>A0ACB8FL09</accession>
<keyword evidence="2" id="KW-1185">Reference proteome</keyword>
<reference evidence="1" key="1">
    <citation type="submission" date="2021-08" db="EMBL/GenBank/DDBJ databases">
        <title>The first chromosome-level gecko genome reveals the dynamic sex chromosomes of Neotropical dwarf geckos (Sphaerodactylidae: Sphaerodactylus).</title>
        <authorList>
            <person name="Pinto B.J."/>
            <person name="Keating S.E."/>
            <person name="Gamble T."/>
        </authorList>
    </citation>
    <scope>NUCLEOTIDE SEQUENCE</scope>
    <source>
        <strain evidence="1">TG3544</strain>
    </source>
</reference>
<evidence type="ECO:0000313" key="2">
    <source>
        <dbReference type="Proteomes" id="UP000827872"/>
    </source>
</evidence>
<organism evidence="1 2">
    <name type="scientific">Sphaerodactylus townsendi</name>
    <dbReference type="NCBI Taxonomy" id="933632"/>
    <lineage>
        <taxon>Eukaryota</taxon>
        <taxon>Metazoa</taxon>
        <taxon>Chordata</taxon>
        <taxon>Craniata</taxon>
        <taxon>Vertebrata</taxon>
        <taxon>Euteleostomi</taxon>
        <taxon>Lepidosauria</taxon>
        <taxon>Squamata</taxon>
        <taxon>Bifurcata</taxon>
        <taxon>Gekkota</taxon>
        <taxon>Sphaerodactylidae</taxon>
        <taxon>Sphaerodactylus</taxon>
    </lineage>
</organism>
<sequence>MQAGDPSFHAKSTQSPILAPGLLPPANSVLCSLLSPGIEEELLNQAVVIRAPRQHWCNRCQLHSLPHTFHCAWCNTCVEEFDHHCMWLNNCIGRYNIRCFFLFVVFLSSYNLVVMSSCLTYLVLNNQQPFNVEKICTIVVTIPTAFYLLPLLIQLISQLSNIWTTWPRVKSAGPKPRAQKAGKASAIPQALPVSIFRSAAANSSSGGCPPDKPGERRAATAWRRFLAAVGSFLHRKGPTREESAQQLAQEAGKKKNSWPLNTTDGSTEIPIPEMPESLQLLDEDQDTHWKCQLYINRRGPPSPTGTLLSLTDI</sequence>
<evidence type="ECO:0000313" key="1">
    <source>
        <dbReference type="EMBL" id="KAH8006260.1"/>
    </source>
</evidence>
<protein>
    <submittedName>
        <fullName evidence="1">Uncharacterized protein</fullName>
    </submittedName>
</protein>
<dbReference type="EMBL" id="CM037619">
    <property type="protein sequence ID" value="KAH8006260.1"/>
    <property type="molecule type" value="Genomic_DNA"/>
</dbReference>
<name>A0ACB8FL09_9SAUR</name>
<dbReference type="Proteomes" id="UP000827872">
    <property type="component" value="Linkage Group LG06"/>
</dbReference>
<comment type="caution">
    <text evidence="1">The sequence shown here is derived from an EMBL/GenBank/DDBJ whole genome shotgun (WGS) entry which is preliminary data.</text>
</comment>